<dbReference type="InterPro" id="IPR015943">
    <property type="entry name" value="WD40/YVTN_repeat-like_dom_sf"/>
</dbReference>
<feature type="compositionally biased region" description="Polar residues" evidence="2">
    <location>
        <begin position="1"/>
        <end position="18"/>
    </location>
</feature>
<evidence type="ECO:0000256" key="1">
    <source>
        <dbReference type="PROSITE-ProRule" id="PRU00221"/>
    </source>
</evidence>
<organism evidence="3 4">
    <name type="scientific">Golovinomyces cichoracearum</name>
    <dbReference type="NCBI Taxonomy" id="62708"/>
    <lineage>
        <taxon>Eukaryota</taxon>
        <taxon>Fungi</taxon>
        <taxon>Dikarya</taxon>
        <taxon>Ascomycota</taxon>
        <taxon>Pezizomycotina</taxon>
        <taxon>Leotiomycetes</taxon>
        <taxon>Erysiphales</taxon>
        <taxon>Erysiphaceae</taxon>
        <taxon>Golovinomyces</taxon>
    </lineage>
</organism>
<evidence type="ECO:0000313" key="3">
    <source>
        <dbReference type="EMBL" id="RKF59162.1"/>
    </source>
</evidence>
<name>A0A420HP05_9PEZI</name>
<dbReference type="PROSITE" id="PS50294">
    <property type="entry name" value="WD_REPEATS_REGION"/>
    <property type="match status" value="1"/>
</dbReference>
<dbReference type="InterPro" id="IPR036322">
    <property type="entry name" value="WD40_repeat_dom_sf"/>
</dbReference>
<dbReference type="Gene3D" id="2.130.10.10">
    <property type="entry name" value="YVTN repeat-like/Quinoprotein amine dehydrogenase"/>
    <property type="match status" value="1"/>
</dbReference>
<reference evidence="3 4" key="1">
    <citation type="journal article" date="2018" name="BMC Genomics">
        <title>Comparative genome analyses reveal sequence features reflecting distinct modes of host-adaptation between dicot and monocot powdery mildew.</title>
        <authorList>
            <person name="Wu Y."/>
            <person name="Ma X."/>
            <person name="Pan Z."/>
            <person name="Kale S.D."/>
            <person name="Song Y."/>
            <person name="King H."/>
            <person name="Zhang Q."/>
            <person name="Presley C."/>
            <person name="Deng X."/>
            <person name="Wei C.I."/>
            <person name="Xiao S."/>
        </authorList>
    </citation>
    <scope>NUCLEOTIDE SEQUENCE [LARGE SCALE GENOMIC DNA]</scope>
    <source>
        <strain evidence="3">UCSC1</strain>
    </source>
</reference>
<dbReference type="OrthoDB" id="20669at2759"/>
<dbReference type="InterPro" id="IPR001680">
    <property type="entry name" value="WD40_rpt"/>
</dbReference>
<sequence>MSSLNQGPDMNNNISSHLMTDEDGTNNGERQSMPISRARILNAELDAIDAEIMGQENMESLRDNVQVVEDEYDYEETHNLDPDISLNPQRSEDGNQSSTLQDRSPEQIIHVTALRRQQQMSSISGSNPVSINSEELQFQDEENQQTITQERGDEISRQSTQPNISARFNQQPIASNVPLTGTNLAGVSQLMSPFPPNPSINPLPPAANRPAPPQILSMDVTPTLISLEPSNAATSNEYPESDNDLAPVRVGNEIIPIENLIDFYTHQMINQANYDLYNTLRHWCEEASRLDPKYLKNIRSPSVSAVESLWFVTPEVVQRADLRGERYDYQGINWKALGVFRDDARDRRRNIYRNYNTIRYPETLNPRQNNQQLDNCENYFRFRRMDLKHVINITHFQLRNLIACPTRDHVFYANKSMVHHCTPTVGNKPAIPSIFMDLSNPSWPSQYSLTQGIQISTLTVGHNILIAGGLCGEYALINLRAEKGTKHIQGLITDHPNSITNNIQIHLTRSSASPVAAFASNQTSLRLLDVHTNTVISEHPFEHALNCSAISPDKRLRVIVGDTRHVLICDAENGELLQSLDGHNDFGFACDWADDGWTVATGNQDQKIKIWDARKWRDSHGVAYPVASIATEIAEVRKLKFSPIGSGKRVLVAAEPIDYLNIIDAERFASKQTISLFGEISGFDFTNDGQDLLVASSDSIRGGILEFERANLAAHGRYDLESAFQPKTRSSEESNSYDWMSDEDLVRHPKARATTESLERRPLSLGAEMGYF</sequence>
<feature type="region of interest" description="Disordered" evidence="2">
    <location>
        <begin position="1"/>
        <end position="33"/>
    </location>
</feature>
<feature type="region of interest" description="Disordered" evidence="2">
    <location>
        <begin position="74"/>
        <end position="105"/>
    </location>
</feature>
<keyword evidence="1" id="KW-0853">WD repeat</keyword>
<evidence type="ECO:0000313" key="4">
    <source>
        <dbReference type="Proteomes" id="UP000285405"/>
    </source>
</evidence>
<dbReference type="AlphaFoldDB" id="A0A420HP05"/>
<evidence type="ECO:0000256" key="2">
    <source>
        <dbReference type="SAM" id="MobiDB-lite"/>
    </source>
</evidence>
<protein>
    <submittedName>
        <fullName evidence="3">WD repeat-containing protein</fullName>
    </submittedName>
</protein>
<dbReference type="PROSITE" id="PS50082">
    <property type="entry name" value="WD_REPEATS_2"/>
    <property type="match status" value="1"/>
</dbReference>
<comment type="caution">
    <text evidence="3">The sequence shown here is derived from an EMBL/GenBank/DDBJ whole genome shotgun (WGS) entry which is preliminary data.</text>
</comment>
<proteinExistence type="predicted"/>
<accession>A0A420HP05</accession>
<gene>
    <name evidence="3" type="ORF">GcC1_177018</name>
</gene>
<dbReference type="PANTHER" id="PTHR43991">
    <property type="entry name" value="WD REPEAT PROTEIN (AFU_ORTHOLOGUE AFUA_8G05640)-RELATED"/>
    <property type="match status" value="1"/>
</dbReference>
<feature type="repeat" description="WD" evidence="1">
    <location>
        <begin position="580"/>
        <end position="612"/>
    </location>
</feature>
<dbReference type="SUPFAM" id="SSF50978">
    <property type="entry name" value="WD40 repeat-like"/>
    <property type="match status" value="1"/>
</dbReference>
<dbReference type="EMBL" id="MCBR01017756">
    <property type="protein sequence ID" value="RKF59162.1"/>
    <property type="molecule type" value="Genomic_DNA"/>
</dbReference>
<dbReference type="PANTHER" id="PTHR43991:SF12">
    <property type="entry name" value="WD REPEAT PROTEIN (AFU_ORTHOLOGUE AFUA_8G05640)"/>
    <property type="match status" value="1"/>
</dbReference>
<dbReference type="Proteomes" id="UP000285405">
    <property type="component" value="Unassembled WGS sequence"/>
</dbReference>
<dbReference type="SMART" id="SM00320">
    <property type="entry name" value="WD40"/>
    <property type="match status" value="2"/>
</dbReference>
<feature type="compositionally biased region" description="Polar residues" evidence="2">
    <location>
        <begin position="86"/>
        <end position="102"/>
    </location>
</feature>